<keyword evidence="1" id="KW-0472">Membrane</keyword>
<keyword evidence="1" id="KW-1133">Transmembrane helix</keyword>
<organism evidence="2 3">
    <name type="scientific">Bifidobacterium phasiani</name>
    <dbReference type="NCBI Taxonomy" id="2834431"/>
    <lineage>
        <taxon>Bacteria</taxon>
        <taxon>Bacillati</taxon>
        <taxon>Actinomycetota</taxon>
        <taxon>Actinomycetes</taxon>
        <taxon>Bifidobacteriales</taxon>
        <taxon>Bifidobacteriaceae</taxon>
        <taxon>Bifidobacterium</taxon>
    </lineage>
</organism>
<protein>
    <recommendedName>
        <fullName evidence="4">ABC transporter permease</fullName>
    </recommendedName>
</protein>
<comment type="caution">
    <text evidence="2">The sequence shown here is derived from an EMBL/GenBank/DDBJ whole genome shotgun (WGS) entry which is preliminary data.</text>
</comment>
<sequence>MTRLLRSGVYRLVHGRKLWVGTALIVAACFGVVTLMSLMVGTLRADGSAGVGGLQVTVDGGRYSSVAPDSADAAVLDIFSSRTAPNHSCLLVLMGLFQGGTAGMLVSVVAVLVHAEDFERGFVRAELAGGHGRVAYHASYLALAALLAVWYSLVVVASTEAAFAAAGVRVVGAEPLWRYGRLVGLNTLGVVAVTLTVAAVHSVVRSKVAGVSLAICIGGGAMGSVLTGLAQLLGERFGWIAQAVSWLPTVNLGRINDAAPLLGLTSSASQGAAALPDAGMSAWTHALVCFIGWIAAAVAVTLLANRRRDVC</sequence>
<keyword evidence="1" id="KW-0812">Transmembrane</keyword>
<feature type="transmembrane region" description="Helical" evidence="1">
    <location>
        <begin position="183"/>
        <end position="204"/>
    </location>
</feature>
<feature type="transmembrane region" description="Helical" evidence="1">
    <location>
        <begin position="211"/>
        <end position="233"/>
    </location>
</feature>
<reference evidence="2 3" key="1">
    <citation type="submission" date="2021-05" db="EMBL/GenBank/DDBJ databases">
        <title>Phylogenetic classification of ten novel species belonging to the genus Bifidobacterium comprising B. colchicus sp. nov., B. abeli sp. nov., B. bicoloris sp. nov., B. guerezis sp. nov., B. rosaliae sp. nov., B. santillanensis sp. nov., B. argentati sp. nov., B. amazzoni sp. nov., B. pluviali sp. nov., and B. pinnaculum sp. nov.</title>
        <authorList>
            <person name="Lugli G.A."/>
            <person name="Ruiz Garcia L."/>
            <person name="Margolles A."/>
            <person name="Ventura M."/>
        </authorList>
    </citation>
    <scope>NUCLEOTIDE SEQUENCE [LARGE SCALE GENOMIC DNA]</scope>
    <source>
        <strain evidence="2 3">6T3</strain>
    </source>
</reference>
<keyword evidence="3" id="KW-1185">Reference proteome</keyword>
<feature type="transmembrane region" description="Helical" evidence="1">
    <location>
        <begin position="20"/>
        <end position="40"/>
    </location>
</feature>
<evidence type="ECO:0000256" key="1">
    <source>
        <dbReference type="SAM" id="Phobius"/>
    </source>
</evidence>
<accession>A0ABS6W7C5</accession>
<evidence type="ECO:0000313" key="2">
    <source>
        <dbReference type="EMBL" id="MBW3082399.1"/>
    </source>
</evidence>
<dbReference type="Proteomes" id="UP000812844">
    <property type="component" value="Unassembled WGS sequence"/>
</dbReference>
<dbReference type="RefSeq" id="WP_219080491.1">
    <property type="nucleotide sequence ID" value="NZ_JAHBBD010000005.1"/>
</dbReference>
<evidence type="ECO:0008006" key="4">
    <source>
        <dbReference type="Google" id="ProtNLM"/>
    </source>
</evidence>
<dbReference type="EMBL" id="JAHBBD010000005">
    <property type="protein sequence ID" value="MBW3082399.1"/>
    <property type="molecule type" value="Genomic_DNA"/>
</dbReference>
<dbReference type="PROSITE" id="PS51257">
    <property type="entry name" value="PROKAR_LIPOPROTEIN"/>
    <property type="match status" value="1"/>
</dbReference>
<feature type="transmembrane region" description="Helical" evidence="1">
    <location>
        <begin position="282"/>
        <end position="304"/>
    </location>
</feature>
<evidence type="ECO:0000313" key="3">
    <source>
        <dbReference type="Proteomes" id="UP000812844"/>
    </source>
</evidence>
<feature type="transmembrane region" description="Helical" evidence="1">
    <location>
        <begin position="90"/>
        <end position="113"/>
    </location>
</feature>
<feature type="transmembrane region" description="Helical" evidence="1">
    <location>
        <begin position="134"/>
        <end position="153"/>
    </location>
</feature>
<name>A0ABS6W7C5_9BIFI</name>
<gene>
    <name evidence="2" type="ORF">KIH73_03230</name>
</gene>
<proteinExistence type="predicted"/>